<dbReference type="OrthoDB" id="5412936at2759"/>
<keyword evidence="2" id="KW-0472">Membrane</keyword>
<feature type="region of interest" description="Disordered" evidence="1">
    <location>
        <begin position="244"/>
        <end position="269"/>
    </location>
</feature>
<feature type="non-terminal residue" evidence="3">
    <location>
        <position position="316"/>
    </location>
</feature>
<protein>
    <recommendedName>
        <fullName evidence="5">GIY-YIG domain-containing protein</fullName>
    </recommendedName>
</protein>
<sequence>LPPSQIEAQIILNHLFTKLTSPTSKYHSRYAPYIHRHPSLAHTLFSTIRPQIWTLLSHRLSLDALKLIAGDLKQENRGAVYLNAILGLDKRVRIYVGQTTSLRQRVGQHLNFRYRRDNPSLHYWALQGSVYNAFGVVAALPVGAAARGVEGMDDVGLMLNLLEMWVCLMFRTLPEQLLEEWLPDHPDVCKERKEGKEGVFGGLNVACPLDSGSRERIWVDMSGSGDPLVREYLGVDRLKEEETARKEAREEKRVKKEEVEDTPEQRRRTYAEHARRFNEATQNEIRVPQWVVFGTIAAMVGIVVFSNRGSIQPRGR</sequence>
<reference evidence="3" key="1">
    <citation type="submission" date="2020-01" db="EMBL/GenBank/DDBJ databases">
        <authorList>
            <consortium name="DOE Joint Genome Institute"/>
            <person name="Haridas S."/>
            <person name="Albert R."/>
            <person name="Binder M."/>
            <person name="Bloem J."/>
            <person name="Labutti K."/>
            <person name="Salamov A."/>
            <person name="Andreopoulos B."/>
            <person name="Baker S.E."/>
            <person name="Barry K."/>
            <person name="Bills G."/>
            <person name="Bluhm B.H."/>
            <person name="Cannon C."/>
            <person name="Castanera R."/>
            <person name="Culley D.E."/>
            <person name="Daum C."/>
            <person name="Ezra D."/>
            <person name="Gonzalez J.B."/>
            <person name="Henrissat B."/>
            <person name="Kuo A."/>
            <person name="Liang C."/>
            <person name="Lipzen A."/>
            <person name="Lutzoni F."/>
            <person name="Magnuson J."/>
            <person name="Mondo S."/>
            <person name="Nolan M."/>
            <person name="Ohm R."/>
            <person name="Pangilinan J."/>
            <person name="Park H.-J."/>
            <person name="Ramirez L."/>
            <person name="Alfaro M."/>
            <person name="Sun H."/>
            <person name="Tritt A."/>
            <person name="Yoshinaga Y."/>
            <person name="Zwiers L.-H."/>
            <person name="Turgeon B.G."/>
            <person name="Goodwin S.B."/>
            <person name="Spatafora J.W."/>
            <person name="Crous P.W."/>
            <person name="Grigoriev I.V."/>
        </authorList>
    </citation>
    <scope>NUCLEOTIDE SEQUENCE</scope>
    <source>
        <strain evidence="3">IPT5</strain>
    </source>
</reference>
<evidence type="ECO:0000313" key="4">
    <source>
        <dbReference type="Proteomes" id="UP000799423"/>
    </source>
</evidence>
<name>A0A6A7BLF6_9PLEO</name>
<feature type="transmembrane region" description="Helical" evidence="2">
    <location>
        <begin position="287"/>
        <end position="306"/>
    </location>
</feature>
<dbReference type="Proteomes" id="UP000799423">
    <property type="component" value="Unassembled WGS sequence"/>
</dbReference>
<evidence type="ECO:0000313" key="3">
    <source>
        <dbReference type="EMBL" id="KAF2856266.1"/>
    </source>
</evidence>
<keyword evidence="2" id="KW-0812">Transmembrane</keyword>
<gene>
    <name evidence="3" type="ORF">T440DRAFT_363700</name>
</gene>
<organism evidence="3 4">
    <name type="scientific">Plenodomus tracheiphilus IPT5</name>
    <dbReference type="NCBI Taxonomy" id="1408161"/>
    <lineage>
        <taxon>Eukaryota</taxon>
        <taxon>Fungi</taxon>
        <taxon>Dikarya</taxon>
        <taxon>Ascomycota</taxon>
        <taxon>Pezizomycotina</taxon>
        <taxon>Dothideomycetes</taxon>
        <taxon>Pleosporomycetidae</taxon>
        <taxon>Pleosporales</taxon>
        <taxon>Pleosporineae</taxon>
        <taxon>Leptosphaeriaceae</taxon>
        <taxon>Plenodomus</taxon>
    </lineage>
</organism>
<keyword evidence="2" id="KW-1133">Transmembrane helix</keyword>
<keyword evidence="4" id="KW-1185">Reference proteome</keyword>
<feature type="non-terminal residue" evidence="3">
    <location>
        <position position="1"/>
    </location>
</feature>
<accession>A0A6A7BLF6</accession>
<proteinExistence type="predicted"/>
<evidence type="ECO:0008006" key="5">
    <source>
        <dbReference type="Google" id="ProtNLM"/>
    </source>
</evidence>
<evidence type="ECO:0000256" key="2">
    <source>
        <dbReference type="SAM" id="Phobius"/>
    </source>
</evidence>
<evidence type="ECO:0000256" key="1">
    <source>
        <dbReference type="SAM" id="MobiDB-lite"/>
    </source>
</evidence>
<dbReference type="AlphaFoldDB" id="A0A6A7BLF6"/>
<dbReference type="EMBL" id="MU006289">
    <property type="protein sequence ID" value="KAF2856266.1"/>
    <property type="molecule type" value="Genomic_DNA"/>
</dbReference>